<name>A0ABU2EQV5_9BURK</name>
<comment type="caution">
    <text evidence="1">The sequence shown here is derived from an EMBL/GenBank/DDBJ whole genome shotgun (WGS) entry which is preliminary data.</text>
</comment>
<sequence length="74" mass="8301">MSTPAILLPPRNETDIPATREVTSVVMTTRLDSREAEKVSAYAVQDHRTRSSFLRLMVLKGIQAYEKEHQSATA</sequence>
<gene>
    <name evidence="1" type="ORF">RI048_18445</name>
</gene>
<accession>A0ABU2EQV5</accession>
<evidence type="ECO:0000313" key="2">
    <source>
        <dbReference type="Proteomes" id="UP001246576"/>
    </source>
</evidence>
<reference evidence="1" key="1">
    <citation type="submission" date="2023-09" db="EMBL/GenBank/DDBJ databases">
        <title>Description of first Herbaspirillum huttiense subsp. nephrolepsisexaltata and Herbaspirillum huttiense subsp. lycopersicon.</title>
        <authorList>
            <person name="Poudel M."/>
            <person name="Sharma A."/>
            <person name="Goss E."/>
            <person name="Tapia J.H."/>
            <person name="Harmon C.M."/>
            <person name="Jones J.B."/>
        </authorList>
    </citation>
    <scope>NUCLEOTIDE SEQUENCE</scope>
    <source>
        <strain evidence="1">SE1</strain>
    </source>
</reference>
<dbReference type="Proteomes" id="UP001246576">
    <property type="component" value="Unassembled WGS sequence"/>
</dbReference>
<evidence type="ECO:0008006" key="3">
    <source>
        <dbReference type="Google" id="ProtNLM"/>
    </source>
</evidence>
<evidence type="ECO:0000313" key="1">
    <source>
        <dbReference type="EMBL" id="MDR9850218.1"/>
    </source>
</evidence>
<protein>
    <recommendedName>
        <fullName evidence="3">CopG family transcriptional regulator</fullName>
    </recommendedName>
</protein>
<dbReference type="RefSeq" id="WP_310840733.1">
    <property type="nucleotide sequence ID" value="NZ_JAVLSJ010000009.1"/>
</dbReference>
<dbReference type="EMBL" id="JAVLSJ010000009">
    <property type="protein sequence ID" value="MDR9850218.1"/>
    <property type="molecule type" value="Genomic_DNA"/>
</dbReference>
<organism evidence="1 2">
    <name type="scientific">Herbaspirillum huttiense subsp. lycopersici</name>
    <dbReference type="NCBI Taxonomy" id="3074428"/>
    <lineage>
        <taxon>Bacteria</taxon>
        <taxon>Pseudomonadati</taxon>
        <taxon>Pseudomonadota</taxon>
        <taxon>Betaproteobacteria</taxon>
        <taxon>Burkholderiales</taxon>
        <taxon>Oxalobacteraceae</taxon>
        <taxon>Herbaspirillum</taxon>
    </lineage>
</organism>
<keyword evidence="2" id="KW-1185">Reference proteome</keyword>
<proteinExistence type="predicted"/>